<feature type="non-terminal residue" evidence="1">
    <location>
        <position position="1"/>
    </location>
</feature>
<organism evidence="1 2">
    <name type="scientific">Candidatus Iainarchaeum sp</name>
    <dbReference type="NCBI Taxonomy" id="3101447"/>
    <lineage>
        <taxon>Archaea</taxon>
        <taxon>Candidatus Iainarchaeota</taxon>
        <taxon>Candidatus Iainarchaeia</taxon>
        <taxon>Candidatus Iainarchaeales</taxon>
        <taxon>Candidatus Iainarchaeaceae</taxon>
        <taxon>Candidatus Iainarchaeum</taxon>
    </lineage>
</organism>
<proteinExistence type="predicted"/>
<sequence>LLTTIQVVDPQIEDELTYAGQMHMENVFFVEETTLTVSAELDGDYEDTLEDDYLISILGDIKWFGEMEENIYTSKPTKDLFVKEIAVAAFRSRMIEVNEQFVFDVLGFDQEYTIQLALEKESLPTFVTEEELNEVFEDNEADKKLFLETLDKIISDYLEEKKRVIMISSSTERQFVEAKKIILLSY</sequence>
<evidence type="ECO:0000313" key="2">
    <source>
        <dbReference type="Proteomes" id="UP000722459"/>
    </source>
</evidence>
<gene>
    <name evidence="1" type="ORF">HON47_00185</name>
</gene>
<dbReference type="EMBL" id="JABJNZ010000007">
    <property type="protein sequence ID" value="MBT4869977.1"/>
    <property type="molecule type" value="Genomic_DNA"/>
</dbReference>
<name>A0A8T5GE60_9ARCH</name>
<dbReference type="AlphaFoldDB" id="A0A8T5GE60"/>
<accession>A0A8T5GE60</accession>
<dbReference type="Proteomes" id="UP000722459">
    <property type="component" value="Unassembled WGS sequence"/>
</dbReference>
<evidence type="ECO:0000313" key="1">
    <source>
        <dbReference type="EMBL" id="MBT4869977.1"/>
    </source>
</evidence>
<protein>
    <submittedName>
        <fullName evidence="1">Uncharacterized protein</fullName>
    </submittedName>
</protein>
<comment type="caution">
    <text evidence="1">The sequence shown here is derived from an EMBL/GenBank/DDBJ whole genome shotgun (WGS) entry which is preliminary data.</text>
</comment>
<reference evidence="1" key="1">
    <citation type="journal article" date="2021" name="ISME J.">
        <title>Mercury methylation by metabolically versatile and cosmopolitan marine bacteria.</title>
        <authorList>
            <person name="Lin H."/>
            <person name="Ascher D.B."/>
            <person name="Myung Y."/>
            <person name="Lamborg C.H."/>
            <person name="Hallam S.J."/>
            <person name="Gionfriddo C.M."/>
            <person name="Holt K.E."/>
            <person name="Moreau J.W."/>
        </authorList>
    </citation>
    <scope>NUCLEOTIDE SEQUENCE</scope>
    <source>
        <strain evidence="1">SI075_bin30</strain>
    </source>
</reference>